<evidence type="ECO:0000313" key="5">
    <source>
        <dbReference type="EMBL" id="GGD65749.1"/>
    </source>
</evidence>
<organism evidence="5 6">
    <name type="scientific">Microbacterium murale</name>
    <dbReference type="NCBI Taxonomy" id="1081040"/>
    <lineage>
        <taxon>Bacteria</taxon>
        <taxon>Bacillati</taxon>
        <taxon>Actinomycetota</taxon>
        <taxon>Actinomycetes</taxon>
        <taxon>Micrococcales</taxon>
        <taxon>Microbacteriaceae</taxon>
        <taxon>Microbacterium</taxon>
    </lineage>
</organism>
<evidence type="ECO:0000256" key="2">
    <source>
        <dbReference type="ARBA" id="ARBA00023125"/>
    </source>
</evidence>
<comment type="caution">
    <text evidence="5">The sequence shown here is derived from an EMBL/GenBank/DDBJ whole genome shotgun (WGS) entry which is preliminary data.</text>
</comment>
<dbReference type="RefSeq" id="WP_188435117.1">
    <property type="nucleotide sequence ID" value="NZ_BMCM01000001.1"/>
</dbReference>
<dbReference type="SUPFAM" id="SSF46689">
    <property type="entry name" value="Homeodomain-like"/>
    <property type="match status" value="1"/>
</dbReference>
<feature type="domain" description="HTH araC/xylS-type" evidence="4">
    <location>
        <begin position="218"/>
        <end position="323"/>
    </location>
</feature>
<keyword evidence="3" id="KW-0804">Transcription</keyword>
<dbReference type="Pfam" id="PF12833">
    <property type="entry name" value="HTH_18"/>
    <property type="match status" value="1"/>
</dbReference>
<dbReference type="Gene3D" id="1.10.10.60">
    <property type="entry name" value="Homeodomain-like"/>
    <property type="match status" value="1"/>
</dbReference>
<keyword evidence="6" id="KW-1185">Reference proteome</keyword>
<dbReference type="InterPro" id="IPR035418">
    <property type="entry name" value="AraC-bd_2"/>
</dbReference>
<name>A0ABQ1RD45_9MICO</name>
<dbReference type="Proteomes" id="UP000629365">
    <property type="component" value="Unassembled WGS sequence"/>
</dbReference>
<evidence type="ECO:0000313" key="6">
    <source>
        <dbReference type="Proteomes" id="UP000629365"/>
    </source>
</evidence>
<dbReference type="PROSITE" id="PS01124">
    <property type="entry name" value="HTH_ARAC_FAMILY_2"/>
    <property type="match status" value="1"/>
</dbReference>
<evidence type="ECO:0000256" key="3">
    <source>
        <dbReference type="ARBA" id="ARBA00023163"/>
    </source>
</evidence>
<dbReference type="InterPro" id="IPR018062">
    <property type="entry name" value="HTH_AraC-typ_CS"/>
</dbReference>
<keyword evidence="2" id="KW-0238">DNA-binding</keyword>
<dbReference type="PANTHER" id="PTHR46796:SF6">
    <property type="entry name" value="ARAC SUBFAMILY"/>
    <property type="match status" value="1"/>
</dbReference>
<proteinExistence type="predicted"/>
<dbReference type="InterPro" id="IPR050204">
    <property type="entry name" value="AraC_XylS_family_regulators"/>
</dbReference>
<evidence type="ECO:0000256" key="1">
    <source>
        <dbReference type="ARBA" id="ARBA00023015"/>
    </source>
</evidence>
<dbReference type="InterPro" id="IPR009057">
    <property type="entry name" value="Homeodomain-like_sf"/>
</dbReference>
<gene>
    <name evidence="5" type="ORF">GCM10007269_06230</name>
</gene>
<reference evidence="6" key="1">
    <citation type="journal article" date="2019" name="Int. J. Syst. Evol. Microbiol.">
        <title>The Global Catalogue of Microorganisms (GCM) 10K type strain sequencing project: providing services to taxonomists for standard genome sequencing and annotation.</title>
        <authorList>
            <consortium name="The Broad Institute Genomics Platform"/>
            <consortium name="The Broad Institute Genome Sequencing Center for Infectious Disease"/>
            <person name="Wu L."/>
            <person name="Ma J."/>
        </authorList>
    </citation>
    <scope>NUCLEOTIDE SEQUENCE [LARGE SCALE GENOMIC DNA]</scope>
    <source>
        <strain evidence="6">CCM 7640</strain>
    </source>
</reference>
<accession>A0ABQ1RD45</accession>
<sequence length="325" mass="35294">MPARTRSVRSQARARDFGQALDGWGHFTDAGGLDAPPGEWIRADGELIRGGLDRTQLDLLSVSAPGLVVTRMAEHVARTPDVKHIVVVQLEGTSVLTPTDGRPPVHLGPGDLSYGDPTVPYRWEFEGPLSLMMLRVPFAAFPLAPASLRPILGQPYSSREGFARLAVGFARDVLADADLLGGPTAPRIVQNVVDLFATMLAGRLAETHSDDPTQPAFRRVIGYIAERLTPPSLTQPLGLPQIARAVDMSPRYVQSLFQLRGMTVSGWIRQRRLEVARQALADPAWAGADIAQVAAAHGFSDHSHFTRVFRSAYGETPSRWRSDAG</sequence>
<dbReference type="PRINTS" id="PR00032">
    <property type="entry name" value="HTHARAC"/>
</dbReference>
<dbReference type="PANTHER" id="PTHR46796">
    <property type="entry name" value="HTH-TYPE TRANSCRIPTIONAL ACTIVATOR RHAS-RELATED"/>
    <property type="match status" value="1"/>
</dbReference>
<protein>
    <submittedName>
        <fullName evidence="5">AraC family transcriptional regulator</fullName>
    </submittedName>
</protein>
<dbReference type="PROSITE" id="PS00041">
    <property type="entry name" value="HTH_ARAC_FAMILY_1"/>
    <property type="match status" value="1"/>
</dbReference>
<evidence type="ECO:0000259" key="4">
    <source>
        <dbReference type="PROSITE" id="PS01124"/>
    </source>
</evidence>
<keyword evidence="1" id="KW-0805">Transcription regulation</keyword>
<dbReference type="InterPro" id="IPR018060">
    <property type="entry name" value="HTH_AraC"/>
</dbReference>
<dbReference type="Pfam" id="PF14525">
    <property type="entry name" value="AraC_binding_2"/>
    <property type="match status" value="1"/>
</dbReference>
<dbReference type="EMBL" id="BMCM01000001">
    <property type="protein sequence ID" value="GGD65749.1"/>
    <property type="molecule type" value="Genomic_DNA"/>
</dbReference>
<dbReference type="InterPro" id="IPR020449">
    <property type="entry name" value="Tscrpt_reg_AraC-type_HTH"/>
</dbReference>
<dbReference type="SMART" id="SM00342">
    <property type="entry name" value="HTH_ARAC"/>
    <property type="match status" value="1"/>
</dbReference>